<evidence type="ECO:0000313" key="1">
    <source>
        <dbReference type="EMBL" id="KAK7485840.1"/>
    </source>
</evidence>
<protein>
    <submittedName>
        <fullName evidence="1">Uncharacterized protein</fullName>
    </submittedName>
</protein>
<keyword evidence="2" id="KW-1185">Reference proteome</keyword>
<dbReference type="EMBL" id="JACVVK020000188">
    <property type="protein sequence ID" value="KAK7485840.1"/>
    <property type="molecule type" value="Genomic_DNA"/>
</dbReference>
<comment type="caution">
    <text evidence="1">The sequence shown here is derived from an EMBL/GenBank/DDBJ whole genome shotgun (WGS) entry which is preliminary data.</text>
</comment>
<name>A0ABD0KFS7_9CAEN</name>
<gene>
    <name evidence="1" type="ORF">BaRGS_00022940</name>
</gene>
<dbReference type="AlphaFoldDB" id="A0ABD0KFS7"/>
<sequence>MLQNGALGKVFLWFRNVLDKPVNSPSKQKQLSQGYSEIHMTVRLRHVRPAECKAEREKRDRRTGPRANEGFMIAVDTNCARGSQLVGARDVEVFGSGQLLIAAKVHNTRNGHVSLASAAAVM</sequence>
<reference evidence="1 2" key="1">
    <citation type="journal article" date="2023" name="Sci. Data">
        <title>Genome assembly of the Korean intertidal mud-creeper Batillaria attramentaria.</title>
        <authorList>
            <person name="Patra A.K."/>
            <person name="Ho P.T."/>
            <person name="Jun S."/>
            <person name="Lee S.J."/>
            <person name="Kim Y."/>
            <person name="Won Y.J."/>
        </authorList>
    </citation>
    <scope>NUCLEOTIDE SEQUENCE [LARGE SCALE GENOMIC DNA]</scope>
    <source>
        <strain evidence="1">Wonlab-2016</strain>
    </source>
</reference>
<proteinExistence type="predicted"/>
<organism evidence="1 2">
    <name type="scientific">Batillaria attramentaria</name>
    <dbReference type="NCBI Taxonomy" id="370345"/>
    <lineage>
        <taxon>Eukaryota</taxon>
        <taxon>Metazoa</taxon>
        <taxon>Spiralia</taxon>
        <taxon>Lophotrochozoa</taxon>
        <taxon>Mollusca</taxon>
        <taxon>Gastropoda</taxon>
        <taxon>Caenogastropoda</taxon>
        <taxon>Sorbeoconcha</taxon>
        <taxon>Cerithioidea</taxon>
        <taxon>Batillariidae</taxon>
        <taxon>Batillaria</taxon>
    </lineage>
</organism>
<accession>A0ABD0KFS7</accession>
<evidence type="ECO:0000313" key="2">
    <source>
        <dbReference type="Proteomes" id="UP001519460"/>
    </source>
</evidence>
<dbReference type="Proteomes" id="UP001519460">
    <property type="component" value="Unassembled WGS sequence"/>
</dbReference>